<dbReference type="RefSeq" id="XP_006681542.1">
    <property type="nucleotide sequence ID" value="XM_006681479.1"/>
</dbReference>
<dbReference type="Proteomes" id="UP000007241">
    <property type="component" value="Unassembled WGS sequence"/>
</dbReference>
<dbReference type="PROSITE" id="PS50212">
    <property type="entry name" value="RASGEF_NTER"/>
    <property type="match status" value="1"/>
</dbReference>
<reference evidence="6 7" key="1">
    <citation type="submission" date="2009-12" db="EMBL/GenBank/DDBJ databases">
        <title>The draft genome of Batrachochytrium dendrobatidis.</title>
        <authorList>
            <consortium name="US DOE Joint Genome Institute (JGI-PGF)"/>
            <person name="Kuo A."/>
            <person name="Salamov A."/>
            <person name="Schmutz J."/>
            <person name="Lucas S."/>
            <person name="Pitluck S."/>
            <person name="Rosenblum E."/>
            <person name="Stajich J."/>
            <person name="Eisen M."/>
            <person name="Grigoriev I.V."/>
        </authorList>
    </citation>
    <scope>NUCLEOTIDE SEQUENCE [LARGE SCALE GENOMIC DNA]</scope>
    <source>
        <strain evidence="7">JAM81 / FGSC 10211</strain>
    </source>
</reference>
<dbReference type="Gene3D" id="1.20.870.10">
    <property type="entry name" value="Son of sevenless (SoS) protein Chain: S domain 1"/>
    <property type="match status" value="1"/>
</dbReference>
<accession>F4P9T9</accession>
<evidence type="ECO:0000259" key="5">
    <source>
        <dbReference type="PROSITE" id="PS50212"/>
    </source>
</evidence>
<dbReference type="STRING" id="684364.F4P9T9"/>
<dbReference type="InterPro" id="IPR023578">
    <property type="entry name" value="Ras_GEF_dom_sf"/>
</dbReference>
<dbReference type="Gene3D" id="1.10.840.10">
    <property type="entry name" value="Ras guanine-nucleotide exchange factors catalytic domain"/>
    <property type="match status" value="1"/>
</dbReference>
<evidence type="ECO:0000313" key="7">
    <source>
        <dbReference type="Proteomes" id="UP000007241"/>
    </source>
</evidence>
<evidence type="ECO:0000256" key="1">
    <source>
        <dbReference type="ARBA" id="ARBA00022658"/>
    </source>
</evidence>
<feature type="region of interest" description="Disordered" evidence="3">
    <location>
        <begin position="1145"/>
        <end position="1166"/>
    </location>
</feature>
<keyword evidence="1 2" id="KW-0344">Guanine-nucleotide releasing factor</keyword>
<dbReference type="InterPro" id="IPR001895">
    <property type="entry name" value="RASGEF_cat_dom"/>
</dbReference>
<feature type="compositionally biased region" description="Polar residues" evidence="3">
    <location>
        <begin position="1146"/>
        <end position="1166"/>
    </location>
</feature>
<feature type="region of interest" description="Disordered" evidence="3">
    <location>
        <begin position="1097"/>
        <end position="1116"/>
    </location>
</feature>
<evidence type="ECO:0000256" key="2">
    <source>
        <dbReference type="PROSITE-ProRule" id="PRU00168"/>
    </source>
</evidence>
<dbReference type="Pfam" id="PF00618">
    <property type="entry name" value="RasGEF_N"/>
    <property type="match status" value="1"/>
</dbReference>
<feature type="region of interest" description="Disordered" evidence="3">
    <location>
        <begin position="1064"/>
        <end position="1085"/>
    </location>
</feature>
<dbReference type="PROSITE" id="PS50009">
    <property type="entry name" value="RASGEF_CAT"/>
    <property type="match status" value="1"/>
</dbReference>
<sequence length="1493" mass="163148">MPSTSNIDVAGKPIANEIEQLNYTQTQRPIMDTGFPIVESYQQPSDTIDFPALTRGFLYPVNTLTMANPSLMTEQTPAFIFLNLVSLDLLDAKMVDLTVWVVVYGSHGGDGEMTAALCCYSTPIGQTAVGLCGGPEIREQLISSFAIHLILKYSHNPDRSSFSFIFLSESELQSEYRFISPNAYDIFTTLGKIISIIIKLKQKTIGPQSLAENDNDLVSSSQQRTVTSLLALSHQQFQPIAQQQSKASFNSELHTQNSIFKRSQSNLGTLKHILTSKQSVPVLSLSAQTDSKSINSTQKEGSFFSFLSGNNGLGFTASRGTNNDAVQPSIYNQQNDKPAHNKQSSKSRKWFIRRSKSTGNFGQNNSVLASLPTTTAQLPSISTLNLKKQQLNSDKPVTSNTVAHIISPCLPTSTLSQSIVSTCKSSPLPTPPTDSFLSSSQLFSADTVAMASTIETISPDTVIAVKPEDTDSVSISTKVSTTQEDTASVFTVTMDSKPTDQTLELKSQAKAQSAQLADVLVDESSNQNSLDATPVLRVLDMDQNRSLSRSTINGELQPVSGTVEALVDCLFSEPLSGYADAFLLTFRLFTNASKVLDCLTARYIGLSHNPMEATISALVTKQLPVVLMHRIFSLLKKWITQYSYDFYDPVADKKLKDLVHIIQATNDKSYVSSLVAIMDANHEIQQDTLKYTPSYRSSTLERPSVCESMNLTELRDALKSDVDILNLPSRFIARHLTQKDWAMFKAIHISEFVHFISPDSCFDTHMNTRDSRTTNLTAFIQRFNQVGFWVSTVICSYEDLKLRTKALSKLIRVAQHCFNFGNYNTSMAVLSGLSASPVYRLKKTFAGLSPRVMDMLTEIETCFDFKCNYVSYRNTEAVSKTAIIPFLGLIIKDISSIYEINANCLSNGLVNFEKYWKLCRRISSVTSYQSWPHIIPPSIDDVEFDEYLASTVNDAQSCVDFESVSVSEVSILPNPLLVASDVDSSANHSSSTLFIPPLYSHILPYLSPEQLTIISRALEPPEDTLSSSHALDDAKSNNRSSRLLHFFENMSGLAINRRSQISNSGAIESDSDDDMTDLVTAGSASNSGDVLQSHLIAPLSSPPTMSTTQSNPGSASSIISKRLRLIRRPLSLSSFKFSSSLSISSTGNTLPSPLNPQPSFSIESVRSTRSSDADIVDDSLHRNVSLEVPSFQTDTAYAATLPSLIQMPLSMHMYSTGASSALGCLTCPSPTSSVSDSPQILTQPPASPKLSFVSSAGRRTPVGPNDNNTGVTPPNGSNHFHHVLRNGVIASPQTLFSNTSPIATASLSSEFTSHTTVNACQSHTQTSFDAKAISSSSECYSSTATTLSSTSPIVPSILFQEFNTATMSSSSSLSEFTVMTQHLEDHILDPNQHYLDDNNNAQDEVRLALKRGLSLNLASSFVALSNANAEDEEDYNEDEKEVIGPVTPVMLDAQPTVVEVEFGDPRLWPQRRLSQPVIILDADAMGPKEIGFS</sequence>
<protein>
    <recommendedName>
        <fullName evidence="8">Ras-GEF domain-containing protein</fullName>
    </recommendedName>
</protein>
<dbReference type="PROSITE" id="PS00720">
    <property type="entry name" value="RASGEF"/>
    <property type="match status" value="1"/>
</dbReference>
<dbReference type="SMART" id="SM00229">
    <property type="entry name" value="RasGEFN"/>
    <property type="match status" value="1"/>
</dbReference>
<organism evidence="6 7">
    <name type="scientific">Batrachochytrium dendrobatidis (strain JAM81 / FGSC 10211)</name>
    <name type="common">Frog chytrid fungus</name>
    <dbReference type="NCBI Taxonomy" id="684364"/>
    <lineage>
        <taxon>Eukaryota</taxon>
        <taxon>Fungi</taxon>
        <taxon>Fungi incertae sedis</taxon>
        <taxon>Chytridiomycota</taxon>
        <taxon>Chytridiomycota incertae sedis</taxon>
        <taxon>Chytridiomycetes</taxon>
        <taxon>Rhizophydiales</taxon>
        <taxon>Rhizophydiales incertae sedis</taxon>
        <taxon>Batrachochytrium</taxon>
    </lineage>
</organism>
<feature type="compositionally biased region" description="Polar residues" evidence="3">
    <location>
        <begin position="1102"/>
        <end position="1113"/>
    </location>
</feature>
<evidence type="ECO:0000313" key="6">
    <source>
        <dbReference type="EMBL" id="EGF78001.1"/>
    </source>
</evidence>
<dbReference type="OrthoDB" id="546434at2759"/>
<keyword evidence="7" id="KW-1185">Reference proteome</keyword>
<dbReference type="CDD" id="cd00155">
    <property type="entry name" value="RasGEF"/>
    <property type="match status" value="1"/>
</dbReference>
<dbReference type="InterPro" id="IPR008937">
    <property type="entry name" value="Ras-like_GEF"/>
</dbReference>
<dbReference type="InterPro" id="IPR036964">
    <property type="entry name" value="RASGEF_cat_dom_sf"/>
</dbReference>
<dbReference type="GeneID" id="18244177"/>
<dbReference type="GO" id="GO:0005085">
    <property type="term" value="F:guanyl-nucleotide exchange factor activity"/>
    <property type="evidence" value="ECO:0000318"/>
    <property type="project" value="GO_Central"/>
</dbReference>
<dbReference type="Pfam" id="PF00617">
    <property type="entry name" value="RasGEF"/>
    <property type="match status" value="1"/>
</dbReference>
<evidence type="ECO:0000256" key="3">
    <source>
        <dbReference type="SAM" id="MobiDB-lite"/>
    </source>
</evidence>
<evidence type="ECO:0000259" key="4">
    <source>
        <dbReference type="PROSITE" id="PS50009"/>
    </source>
</evidence>
<dbReference type="PANTHER" id="PTHR23113:SF368">
    <property type="entry name" value="CELL DIVISION CONTROL PROTEIN 25"/>
    <property type="match status" value="1"/>
</dbReference>
<dbReference type="SMART" id="SM00147">
    <property type="entry name" value="RasGEF"/>
    <property type="match status" value="1"/>
</dbReference>
<dbReference type="EMBL" id="GL882890">
    <property type="protein sequence ID" value="EGF78001.1"/>
    <property type="molecule type" value="Genomic_DNA"/>
</dbReference>
<feature type="compositionally biased region" description="Polar residues" evidence="3">
    <location>
        <begin position="318"/>
        <end position="342"/>
    </location>
</feature>
<dbReference type="HOGENOM" id="CLU_249033_0_0_1"/>
<name>F4P9T9_BATDJ</name>
<dbReference type="InterPro" id="IPR000651">
    <property type="entry name" value="Ras-like_Gua-exchang_fac_N"/>
</dbReference>
<evidence type="ECO:0008006" key="8">
    <source>
        <dbReference type="Google" id="ProtNLM"/>
    </source>
</evidence>
<dbReference type="GO" id="GO:0007265">
    <property type="term" value="P:Ras protein signal transduction"/>
    <property type="evidence" value="ECO:0000318"/>
    <property type="project" value="GO_Central"/>
</dbReference>
<dbReference type="SUPFAM" id="SSF48366">
    <property type="entry name" value="Ras GEF"/>
    <property type="match status" value="1"/>
</dbReference>
<feature type="domain" description="Ras-GEF" evidence="4">
    <location>
        <begin position="728"/>
        <end position="962"/>
    </location>
</feature>
<gene>
    <name evidence="6" type="ORF">BATDEDRAFT_91208</name>
</gene>
<dbReference type="InParanoid" id="F4P9T9"/>
<feature type="domain" description="N-terminal Ras-GEF" evidence="5">
    <location>
        <begin position="554"/>
        <end position="682"/>
    </location>
</feature>
<dbReference type="InterPro" id="IPR019804">
    <property type="entry name" value="Ras_G-nucl-exch_fac_CS"/>
</dbReference>
<dbReference type="PANTHER" id="PTHR23113">
    <property type="entry name" value="GUANINE NUCLEOTIDE EXCHANGE FACTOR"/>
    <property type="match status" value="1"/>
</dbReference>
<dbReference type="GO" id="GO:0005886">
    <property type="term" value="C:plasma membrane"/>
    <property type="evidence" value="ECO:0000318"/>
    <property type="project" value="GO_Central"/>
</dbReference>
<proteinExistence type="predicted"/>
<dbReference type="CDD" id="cd06224">
    <property type="entry name" value="REM"/>
    <property type="match status" value="1"/>
</dbReference>
<feature type="region of interest" description="Disordered" evidence="3">
    <location>
        <begin position="318"/>
        <end position="349"/>
    </location>
</feature>